<dbReference type="Proteomes" id="UP000325105">
    <property type="component" value="Unassembled WGS sequence"/>
</dbReference>
<reference evidence="6 7" key="1">
    <citation type="submission" date="2019-07" db="EMBL/GenBank/DDBJ databases">
        <title>Genomic Encyclopedia of Archaeal and Bacterial Type Strains, Phase II (KMG-II): from individual species to whole genera.</title>
        <authorList>
            <person name="Goeker M."/>
        </authorList>
    </citation>
    <scope>NUCLEOTIDE SEQUENCE [LARGE SCALE GENOMIC DNA]</scope>
    <source>
        <strain evidence="6 7">DSM 18850</strain>
    </source>
</reference>
<dbReference type="SMART" id="SM00849">
    <property type="entry name" value="Lactamase_B"/>
    <property type="match status" value="1"/>
</dbReference>
<dbReference type="PANTHER" id="PTHR42978">
    <property type="entry name" value="QUORUM-QUENCHING LACTONASE YTNP-RELATED-RELATED"/>
    <property type="match status" value="1"/>
</dbReference>
<dbReference type="Gene3D" id="3.60.15.10">
    <property type="entry name" value="Ribonuclease Z/Hydroxyacylglutathione hydrolase-like"/>
    <property type="match status" value="1"/>
</dbReference>
<dbReference type="InterPro" id="IPR051013">
    <property type="entry name" value="MBL_superfamily_lactonases"/>
</dbReference>
<dbReference type="InterPro" id="IPR036866">
    <property type="entry name" value="RibonucZ/Hydroxyglut_hydro"/>
</dbReference>
<evidence type="ECO:0000256" key="2">
    <source>
        <dbReference type="ARBA" id="ARBA00022723"/>
    </source>
</evidence>
<protein>
    <submittedName>
        <fullName evidence="6">Glyoxylase-like metal-dependent hydrolase (Beta-lactamase superfamily II)</fullName>
    </submittedName>
</protein>
<keyword evidence="4" id="KW-0862">Zinc</keyword>
<feature type="domain" description="Metallo-beta-lactamase" evidence="5">
    <location>
        <begin position="34"/>
        <end position="231"/>
    </location>
</feature>
<evidence type="ECO:0000313" key="6">
    <source>
        <dbReference type="EMBL" id="TYP90932.1"/>
    </source>
</evidence>
<evidence type="ECO:0000256" key="1">
    <source>
        <dbReference type="ARBA" id="ARBA00007749"/>
    </source>
</evidence>
<accession>A0A5S5D865</accession>
<dbReference type="SUPFAM" id="SSF56281">
    <property type="entry name" value="Metallo-hydrolase/oxidoreductase"/>
    <property type="match status" value="1"/>
</dbReference>
<evidence type="ECO:0000256" key="4">
    <source>
        <dbReference type="ARBA" id="ARBA00022833"/>
    </source>
</evidence>
<comment type="caution">
    <text evidence="6">The sequence shown here is derived from an EMBL/GenBank/DDBJ whole genome shotgun (WGS) entry which is preliminary data.</text>
</comment>
<comment type="similarity">
    <text evidence="1">Belongs to the metallo-beta-lactamase superfamily.</text>
</comment>
<dbReference type="AlphaFoldDB" id="A0A5S5D865"/>
<evidence type="ECO:0000256" key="3">
    <source>
        <dbReference type="ARBA" id="ARBA00022801"/>
    </source>
</evidence>
<evidence type="ECO:0000313" key="7">
    <source>
        <dbReference type="Proteomes" id="UP000325105"/>
    </source>
</evidence>
<proteinExistence type="inferred from homology"/>
<name>A0A5S5D865_9SPHI</name>
<evidence type="ECO:0000259" key="5">
    <source>
        <dbReference type="SMART" id="SM00849"/>
    </source>
</evidence>
<dbReference type="Pfam" id="PF00753">
    <property type="entry name" value="Lactamase_B"/>
    <property type="match status" value="1"/>
</dbReference>
<organism evidence="6 7">
    <name type="scientific">Sphingobacterium allocomposti</name>
    <dbReference type="NCBI Taxonomy" id="415956"/>
    <lineage>
        <taxon>Bacteria</taxon>
        <taxon>Pseudomonadati</taxon>
        <taxon>Bacteroidota</taxon>
        <taxon>Sphingobacteriia</taxon>
        <taxon>Sphingobacteriales</taxon>
        <taxon>Sphingobacteriaceae</taxon>
        <taxon>Sphingobacterium</taxon>
    </lineage>
</organism>
<dbReference type="RefSeq" id="WP_246155117.1">
    <property type="nucleotide sequence ID" value="NZ_VNHX01000023.1"/>
</dbReference>
<keyword evidence="7" id="KW-1185">Reference proteome</keyword>
<gene>
    <name evidence="6" type="ORF">BC792_12330</name>
</gene>
<keyword evidence="3 6" id="KW-0378">Hydrolase</keyword>
<keyword evidence="2" id="KW-0479">Metal-binding</keyword>
<dbReference type="GO" id="GO:0016787">
    <property type="term" value="F:hydrolase activity"/>
    <property type="evidence" value="ECO:0007669"/>
    <property type="project" value="UniProtKB-KW"/>
</dbReference>
<dbReference type="PANTHER" id="PTHR42978:SF6">
    <property type="entry name" value="QUORUM-QUENCHING LACTONASE YTNP-RELATED"/>
    <property type="match status" value="1"/>
</dbReference>
<dbReference type="InterPro" id="IPR001279">
    <property type="entry name" value="Metallo-B-lactamas"/>
</dbReference>
<dbReference type="EMBL" id="VNHX01000023">
    <property type="protein sequence ID" value="TYP90932.1"/>
    <property type="molecule type" value="Genomic_DNA"/>
</dbReference>
<sequence length="245" mass="27867">MIEAIALKEGNFYVSKEKDFIPLVPDSPNGLKVAVQPFLIKTDTGHVLLDAGLGTQDDNGLLLHQRLQQAGVAAEDIDAILLSHLHKDHVSGLGFWKTGVFQLNFPNAKIYVQSREFYYALKQVENPSYSREILEALKNLSEVVWMSNDHGAISDNISYEVTGGHSPFHQVFWIKDGNKTYFYGADNLPQKGYFDLNIAYKTDYDGESAKNDRQTWRQRAEDEHWRVLFYHDMGETIVQYGDHPG</sequence>
<dbReference type="GO" id="GO:0046872">
    <property type="term" value="F:metal ion binding"/>
    <property type="evidence" value="ECO:0007669"/>
    <property type="project" value="UniProtKB-KW"/>
</dbReference>